<dbReference type="Gene3D" id="3.30.470.20">
    <property type="entry name" value="ATP-grasp fold, B domain"/>
    <property type="match status" value="1"/>
</dbReference>
<evidence type="ECO:0000256" key="1">
    <source>
        <dbReference type="ARBA" id="ARBA00007837"/>
    </source>
</evidence>
<dbReference type="GO" id="GO:0016301">
    <property type="term" value="F:kinase activity"/>
    <property type="evidence" value="ECO:0007669"/>
    <property type="project" value="InterPro"/>
</dbReference>
<dbReference type="PANTHER" id="PTHR43615:SF1">
    <property type="entry name" value="PPDK_N DOMAIN-CONTAINING PROTEIN"/>
    <property type="match status" value="1"/>
</dbReference>
<feature type="domain" description="PEP-utilising enzyme mobile" evidence="3">
    <location>
        <begin position="1255"/>
        <end position="1326"/>
    </location>
</feature>
<feature type="domain" description="Pyruvate phosphate dikinase AMP/ATP-binding" evidence="4">
    <location>
        <begin position="452"/>
        <end position="764"/>
    </location>
</feature>
<evidence type="ECO:0000259" key="4">
    <source>
        <dbReference type="Pfam" id="PF01326"/>
    </source>
</evidence>
<evidence type="ECO:0000259" key="3">
    <source>
        <dbReference type="Pfam" id="PF00391"/>
    </source>
</evidence>
<evidence type="ECO:0000313" key="6">
    <source>
        <dbReference type="Proteomes" id="UP000887568"/>
    </source>
</evidence>
<dbReference type="InterPro" id="IPR002192">
    <property type="entry name" value="PPDK_AMP/ATP-bd"/>
</dbReference>
<evidence type="ECO:0000256" key="2">
    <source>
        <dbReference type="SAM" id="SignalP"/>
    </source>
</evidence>
<evidence type="ECO:0000313" key="5">
    <source>
        <dbReference type="EnsemblMetazoa" id="XP_038068180.1"/>
    </source>
</evidence>
<organism evidence="5 6">
    <name type="scientific">Patiria miniata</name>
    <name type="common">Bat star</name>
    <name type="synonym">Asterina miniata</name>
    <dbReference type="NCBI Taxonomy" id="46514"/>
    <lineage>
        <taxon>Eukaryota</taxon>
        <taxon>Metazoa</taxon>
        <taxon>Echinodermata</taxon>
        <taxon>Eleutherozoa</taxon>
        <taxon>Asterozoa</taxon>
        <taxon>Asteroidea</taxon>
        <taxon>Valvatacea</taxon>
        <taxon>Valvatida</taxon>
        <taxon>Asterinidae</taxon>
        <taxon>Patiria</taxon>
    </lineage>
</organism>
<dbReference type="Pfam" id="PF00391">
    <property type="entry name" value="PEP-utilizers"/>
    <property type="match status" value="1"/>
</dbReference>
<feature type="chain" id="PRO_5037364656" description="Phosphoenolpyruvate synthase" evidence="2">
    <location>
        <begin position="20"/>
        <end position="1335"/>
    </location>
</feature>
<feature type="signal peptide" evidence="2">
    <location>
        <begin position="1"/>
        <end position="19"/>
    </location>
</feature>
<dbReference type="Pfam" id="PF01326">
    <property type="entry name" value="PPDK_N"/>
    <property type="match status" value="1"/>
</dbReference>
<protein>
    <recommendedName>
        <fullName evidence="7">Phosphoenolpyruvate synthase</fullName>
    </recommendedName>
</protein>
<dbReference type="RefSeq" id="XP_038068180.1">
    <property type="nucleotide sequence ID" value="XM_038212252.1"/>
</dbReference>
<proteinExistence type="inferred from homology"/>
<dbReference type="InterPro" id="IPR051549">
    <property type="entry name" value="PEP_Utilizing_Enz"/>
</dbReference>
<sequence>MDLFSLFVSLLPLLVYILARYASPRPSPGEPPRSLWFPVKYLWLRWVLFWSRRRYLHLHRRVTSHDRMVAKAREISRLEYGGTTVGRQPRDYTSLYINGSDATGNHCLVVRVTLRSDDRREVCFLLRVPEVGDLVLPRHPACLMEGRVNGDEFTGEGLKCTVLEPLRTWRISYNGLCRVGIRRSDGELDDRPLVHVRCTLLWSAFTSYFDFTTDVNPRLAAENLAKRMRNGEVLDNLDEANRQSHHYEQFGMIHGVVQVKGQEEKTIVMRGVKSHSSGMRGQWERAESHIINYMVLEDGTCLHVGAYCEQDSSTFSGYMTKPNGAIFPAVSVDLPVRKHLQNNNQPPKMFSFSVQFENNFTVEIQAEVGERIHLEVDREKRVRVCEALTSYRANGVHGRGVCQTMIRSDEHCYAVSDQNTFKIYKEPENLSEADLAAWVLPLVAPSCRVSSLTGGKGSQLAMLIELKKHREVEFEVPNGFCITTTAFDRHLQMNEELQAAVKTLSEVSCGIQDGDLKTSCDSTVAVFSKAELADDMKTAISRQFQELFGSPQEGQSYAVRSSAVGEDTPQMSAAGQMETYLGMNTMEKIFKAVQECWASQFSFQAVQYRRQYGQPVESTMAVVVQEIVLAKSAGVIFSRDPITGNPAQIVINANFGLGESVVAGVSEADTITLEVDSKKGLTISEKKIGRKEEAIFIAEQGGTKVTSLPSSESASCAVSDDTCLKLGRIALMLDDSFGDARDIEYAVVGESVYLLQARAITTLDVPSRYELLHEFDTGLPTDRNLVSTGNIQEMCPGSVTPLTLNHFFYECDLSFQLDHIPLGRPLILPNVRTIYSFYNQGFFNLTDLVRFATRASMFSTQEMGPSICGQDLDAKDLAESERIVSDHTAVSRWQRHLNTLKYIQKFFVSRKCQEELAERVLQTLTKHWTTAHEQYDDIMANMNSDMGLAWMHHVHESGKSAVSRRIIMEILKGASKDVNADGETAMLLSSCPGVVSADVPLAIERVARAIVQEGMGESFRDMAPEQALAWIQSSSSGSAGAAFAEFLKVHGHRCIKEIELREKSWGMEPIQTIPVVQAILKSGSLSTSTEKKYLSVEEAVDRLTVPLSKIMRLLMVRFFVPRARESVANRERSKSLCIRLNHHKKEAFWRLAGLMVKEGRLPDDDLLFFLTPSEIGHLLKDRTPALVSRALRRRRILPEQASYRFPLIFNGIPKPISEEEESDEAEIQLQGLPISPGTVKSTARVVTSLQDAPSIQQGDVLVTRITDIGWSPYFPLIKGLVTEIGGIMSHGAVVAREYGLPCVVNVQRATVVFKSGDIVLLDGGKGTINKIQATD</sequence>
<keyword evidence="6" id="KW-1185">Reference proteome</keyword>
<dbReference type="SUPFAM" id="SSF56059">
    <property type="entry name" value="Glutathione synthetase ATP-binding domain-like"/>
    <property type="match status" value="1"/>
</dbReference>
<dbReference type="Gene3D" id="3.50.30.10">
    <property type="entry name" value="Phosphohistidine domain"/>
    <property type="match status" value="1"/>
</dbReference>
<dbReference type="OMA" id="HRKFEQG"/>
<dbReference type="InterPro" id="IPR013815">
    <property type="entry name" value="ATP_grasp_subdomain_1"/>
</dbReference>
<dbReference type="Proteomes" id="UP000887568">
    <property type="component" value="Unplaced"/>
</dbReference>
<dbReference type="GO" id="GO:0005524">
    <property type="term" value="F:ATP binding"/>
    <property type="evidence" value="ECO:0007669"/>
    <property type="project" value="InterPro"/>
</dbReference>
<dbReference type="SUPFAM" id="SSF52009">
    <property type="entry name" value="Phosphohistidine domain"/>
    <property type="match status" value="1"/>
</dbReference>
<accession>A0A914AVQ5</accession>
<name>A0A914AVQ5_PATMI</name>
<keyword evidence="2" id="KW-0732">Signal</keyword>
<dbReference type="EnsemblMetazoa" id="XM_038212252.1">
    <property type="protein sequence ID" value="XP_038068180.1"/>
    <property type="gene ID" value="LOC119737707"/>
</dbReference>
<dbReference type="PANTHER" id="PTHR43615">
    <property type="entry name" value="PHOSPHOENOLPYRUVATE SYNTHASE-RELATED"/>
    <property type="match status" value="1"/>
</dbReference>
<dbReference type="Gene3D" id="3.30.1490.20">
    <property type="entry name" value="ATP-grasp fold, A domain"/>
    <property type="match status" value="1"/>
</dbReference>
<evidence type="ECO:0008006" key="7">
    <source>
        <dbReference type="Google" id="ProtNLM"/>
    </source>
</evidence>
<reference evidence="5" key="1">
    <citation type="submission" date="2022-11" db="UniProtKB">
        <authorList>
            <consortium name="EnsemblMetazoa"/>
        </authorList>
    </citation>
    <scope>IDENTIFICATION</scope>
</reference>
<dbReference type="InterPro" id="IPR036637">
    <property type="entry name" value="Phosphohistidine_dom_sf"/>
</dbReference>
<dbReference type="GeneID" id="119737707"/>
<dbReference type="InterPro" id="IPR008279">
    <property type="entry name" value="PEP-util_enz_mobile_dom"/>
</dbReference>
<dbReference type="OrthoDB" id="6123450at2759"/>
<comment type="similarity">
    <text evidence="1">Belongs to the PEP-utilizing enzyme family.</text>
</comment>